<gene>
    <name evidence="2" type="ORF">HMPREF9453_01920</name>
</gene>
<dbReference type="HOGENOM" id="CLU_1335761_0_0_9"/>
<dbReference type="PATRIC" id="fig|742743.3.peg.1933"/>
<proteinExistence type="predicted"/>
<feature type="chain" id="PRO_5038827929" description="Lipoprotein" evidence="1">
    <location>
        <begin position="25"/>
        <end position="205"/>
    </location>
</feature>
<accession>H1D2T2</accession>
<keyword evidence="3" id="KW-1185">Reference proteome</keyword>
<evidence type="ECO:0008006" key="4">
    <source>
        <dbReference type="Google" id="ProtNLM"/>
    </source>
</evidence>
<organism evidence="2 3">
    <name type="scientific">Dialister succinatiphilus YIT 11850</name>
    <dbReference type="NCBI Taxonomy" id="742743"/>
    <lineage>
        <taxon>Bacteria</taxon>
        <taxon>Bacillati</taxon>
        <taxon>Bacillota</taxon>
        <taxon>Negativicutes</taxon>
        <taxon>Veillonellales</taxon>
        <taxon>Veillonellaceae</taxon>
        <taxon>Dialister</taxon>
    </lineage>
</organism>
<dbReference type="EMBL" id="ADLT01000065">
    <property type="protein sequence ID" value="EHO62202.1"/>
    <property type="molecule type" value="Genomic_DNA"/>
</dbReference>
<evidence type="ECO:0000313" key="3">
    <source>
        <dbReference type="Proteomes" id="UP000003277"/>
    </source>
</evidence>
<evidence type="ECO:0000313" key="2">
    <source>
        <dbReference type="EMBL" id="EHO62202.1"/>
    </source>
</evidence>
<sequence length="205" mass="22661">MNTLNKSLKLMLVGAAACASLVMAGCSSDGKQVSLHDAYESKIAEVEKDVDANGKALSDADAKLGEYYKKDPVKYRALDPAKHPGNLSWMSNDYTLQEGQDAMDAVNEVYKSVESNVKALHQDQAKFGSIHDELIKRNNDLYLKSMGRTPQKGKGEAVNYEAFAKRAGNDGVGIYNMEQSSKLLKLKQFLENDLEFPKGRFKDTK</sequence>
<name>H1D2T2_9FIRM</name>
<protein>
    <recommendedName>
        <fullName evidence="4">Lipoprotein</fullName>
    </recommendedName>
</protein>
<dbReference type="AlphaFoldDB" id="H1D2T2"/>
<dbReference type="PROSITE" id="PS51257">
    <property type="entry name" value="PROKAR_LIPOPROTEIN"/>
    <property type="match status" value="1"/>
</dbReference>
<dbReference type="STRING" id="742743.HMPREF9453_01920"/>
<dbReference type="RefSeq" id="WP_008860414.1">
    <property type="nucleotide sequence ID" value="NZ_JH591189.1"/>
</dbReference>
<feature type="signal peptide" evidence="1">
    <location>
        <begin position="1"/>
        <end position="24"/>
    </location>
</feature>
<reference evidence="2 3" key="1">
    <citation type="submission" date="2011-11" db="EMBL/GenBank/DDBJ databases">
        <title>The Genome Sequence of Dialister succinatiphilus YIT 11850.</title>
        <authorList>
            <consortium name="The Broad Institute Genome Sequencing Platform"/>
            <person name="Earl A."/>
            <person name="Ward D."/>
            <person name="Feldgarden M."/>
            <person name="Gevers D."/>
            <person name="Morotomi M."/>
            <person name="Young S.K."/>
            <person name="Zeng Q."/>
            <person name="Gargeya S."/>
            <person name="Fitzgerald M."/>
            <person name="Haas B."/>
            <person name="Abouelleil A."/>
            <person name="Alvarado L."/>
            <person name="Arachchi H.M."/>
            <person name="Berlin A."/>
            <person name="Brown A."/>
            <person name="Chapman S.B."/>
            <person name="Dunbar C."/>
            <person name="Gearin G."/>
            <person name="Goldberg J."/>
            <person name="Griggs A."/>
            <person name="Gujja S."/>
            <person name="Heiman D."/>
            <person name="Howarth C."/>
            <person name="Lui A."/>
            <person name="MacDonald P.J.P."/>
            <person name="Montmayeur A."/>
            <person name="Murphy C."/>
            <person name="Neiman D."/>
            <person name="Pearson M."/>
            <person name="Priest M."/>
            <person name="Roberts A."/>
            <person name="Saif S."/>
            <person name="Shea T."/>
            <person name="Sisk P."/>
            <person name="Stolte C."/>
            <person name="Sykes S."/>
            <person name="Wortman J."/>
            <person name="Nusbaum C."/>
            <person name="Birren B."/>
        </authorList>
    </citation>
    <scope>NUCLEOTIDE SEQUENCE [LARGE SCALE GENOMIC DNA]</scope>
    <source>
        <strain evidence="2 3">YIT 11850</strain>
    </source>
</reference>
<keyword evidence="1" id="KW-0732">Signal</keyword>
<dbReference type="Proteomes" id="UP000003277">
    <property type="component" value="Unassembled WGS sequence"/>
</dbReference>
<evidence type="ECO:0000256" key="1">
    <source>
        <dbReference type="SAM" id="SignalP"/>
    </source>
</evidence>
<comment type="caution">
    <text evidence="2">The sequence shown here is derived from an EMBL/GenBank/DDBJ whole genome shotgun (WGS) entry which is preliminary data.</text>
</comment>